<evidence type="ECO:0008006" key="3">
    <source>
        <dbReference type="Google" id="ProtNLM"/>
    </source>
</evidence>
<gene>
    <name evidence="1" type="ORF">A2494_00510</name>
</gene>
<sequence>MTNLSPEALAEIKKNLDEHIETQTPLPGNICKTCNGEVIKKVTGLYMGKFFYSFPECNKCGRIYFYATNVPTVGEEAFRRILEQPFTI</sequence>
<dbReference type="EMBL" id="MHLU01000176">
    <property type="protein sequence ID" value="OGZ16351.1"/>
    <property type="molecule type" value="Genomic_DNA"/>
</dbReference>
<evidence type="ECO:0000313" key="1">
    <source>
        <dbReference type="EMBL" id="OGZ16351.1"/>
    </source>
</evidence>
<reference evidence="1 2" key="1">
    <citation type="journal article" date="2016" name="Nat. Commun.">
        <title>Thousands of microbial genomes shed light on interconnected biogeochemical processes in an aquifer system.</title>
        <authorList>
            <person name="Anantharaman K."/>
            <person name="Brown C.T."/>
            <person name="Hug L.A."/>
            <person name="Sharon I."/>
            <person name="Castelle C.J."/>
            <person name="Probst A.J."/>
            <person name="Thomas B.C."/>
            <person name="Singh A."/>
            <person name="Wilkins M.J."/>
            <person name="Karaoz U."/>
            <person name="Brodie E.L."/>
            <person name="Williams K.H."/>
            <person name="Hubbard S.S."/>
            <person name="Banfield J.F."/>
        </authorList>
    </citation>
    <scope>NUCLEOTIDE SEQUENCE [LARGE SCALE GENOMIC DNA]</scope>
</reference>
<dbReference type="AlphaFoldDB" id="A0A1G2DTR1"/>
<dbReference type="Proteomes" id="UP000178106">
    <property type="component" value="Unassembled WGS sequence"/>
</dbReference>
<organism evidence="1 2">
    <name type="scientific">Candidatus Lloydbacteria bacterium RIFOXYC12_FULL_46_25</name>
    <dbReference type="NCBI Taxonomy" id="1798670"/>
    <lineage>
        <taxon>Bacteria</taxon>
        <taxon>Candidatus Lloydiibacteriota</taxon>
    </lineage>
</organism>
<name>A0A1G2DTR1_9BACT</name>
<comment type="caution">
    <text evidence="1">The sequence shown here is derived from an EMBL/GenBank/DDBJ whole genome shotgun (WGS) entry which is preliminary data.</text>
</comment>
<proteinExistence type="predicted"/>
<evidence type="ECO:0000313" key="2">
    <source>
        <dbReference type="Proteomes" id="UP000178106"/>
    </source>
</evidence>
<protein>
    <recommendedName>
        <fullName evidence="3">Mut7-C RNAse domain-containing protein</fullName>
    </recommendedName>
</protein>
<accession>A0A1G2DTR1</accession>